<gene>
    <name evidence="1" type="ORF">CEXT_341601</name>
</gene>
<organism evidence="1 2">
    <name type="scientific">Caerostris extrusa</name>
    <name type="common">Bark spider</name>
    <name type="synonym">Caerostris bankana</name>
    <dbReference type="NCBI Taxonomy" id="172846"/>
    <lineage>
        <taxon>Eukaryota</taxon>
        <taxon>Metazoa</taxon>
        <taxon>Ecdysozoa</taxon>
        <taxon>Arthropoda</taxon>
        <taxon>Chelicerata</taxon>
        <taxon>Arachnida</taxon>
        <taxon>Araneae</taxon>
        <taxon>Araneomorphae</taxon>
        <taxon>Entelegynae</taxon>
        <taxon>Araneoidea</taxon>
        <taxon>Araneidae</taxon>
        <taxon>Caerostris</taxon>
    </lineage>
</organism>
<name>A0AAV4SIA2_CAEEX</name>
<proteinExistence type="predicted"/>
<accession>A0AAV4SIA2</accession>
<sequence>MPEFEAWDGDEHIAVPLGVNDSVSVYSDLTLNHPSRPLLVISEKLVVLSEHVRKVLKNKGFVYQTSECSLMLNNLSAEHGCGCSREPWKRRRINSTPEVSLTF</sequence>
<protein>
    <submittedName>
        <fullName evidence="1">Uncharacterized protein</fullName>
    </submittedName>
</protein>
<reference evidence="1 2" key="1">
    <citation type="submission" date="2021-06" db="EMBL/GenBank/DDBJ databases">
        <title>Caerostris extrusa draft genome.</title>
        <authorList>
            <person name="Kono N."/>
            <person name="Arakawa K."/>
        </authorList>
    </citation>
    <scope>NUCLEOTIDE SEQUENCE [LARGE SCALE GENOMIC DNA]</scope>
</reference>
<dbReference type="Proteomes" id="UP001054945">
    <property type="component" value="Unassembled WGS sequence"/>
</dbReference>
<comment type="caution">
    <text evidence="1">The sequence shown here is derived from an EMBL/GenBank/DDBJ whole genome shotgun (WGS) entry which is preliminary data.</text>
</comment>
<dbReference type="AlphaFoldDB" id="A0AAV4SIA2"/>
<evidence type="ECO:0000313" key="2">
    <source>
        <dbReference type="Proteomes" id="UP001054945"/>
    </source>
</evidence>
<evidence type="ECO:0000313" key="1">
    <source>
        <dbReference type="EMBL" id="GIY34163.1"/>
    </source>
</evidence>
<keyword evidence="2" id="KW-1185">Reference proteome</keyword>
<dbReference type="EMBL" id="BPLR01009736">
    <property type="protein sequence ID" value="GIY34163.1"/>
    <property type="molecule type" value="Genomic_DNA"/>
</dbReference>